<dbReference type="OrthoDB" id="9779092at2"/>
<accession>A0A4V1LSX3</accession>
<evidence type="ECO:0000313" key="4">
    <source>
        <dbReference type="EMBL" id="RXJ73198.1"/>
    </source>
</evidence>
<feature type="transmembrane region" description="Helical" evidence="3">
    <location>
        <begin position="26"/>
        <end position="50"/>
    </location>
</feature>
<proteinExistence type="inferred from homology"/>
<dbReference type="AlphaFoldDB" id="A0A4V1LSX3"/>
<comment type="similarity">
    <text evidence="1">Belongs to the nucleobase:cation symporter-2 (NCS2) (TC 2.A.40) family.</text>
</comment>
<keyword evidence="2" id="KW-0813">Transport</keyword>
<gene>
    <name evidence="4" type="ORF">CS022_10620</name>
</gene>
<dbReference type="PANTHER" id="PTHR42810:SF4">
    <property type="entry name" value="URIC ACID TRANSPORTER UACT"/>
    <property type="match status" value="1"/>
</dbReference>
<dbReference type="GO" id="GO:0005886">
    <property type="term" value="C:plasma membrane"/>
    <property type="evidence" value="ECO:0007669"/>
    <property type="project" value="TreeGrafter"/>
</dbReference>
<protein>
    <recommendedName>
        <fullName evidence="6">Uracil permease</fullName>
    </recommendedName>
</protein>
<dbReference type="Proteomes" id="UP000290287">
    <property type="component" value="Unassembled WGS sequence"/>
</dbReference>
<dbReference type="EMBL" id="PEIB01000011">
    <property type="protein sequence ID" value="RXJ73198.1"/>
    <property type="molecule type" value="Genomic_DNA"/>
</dbReference>
<organism evidence="4 5">
    <name type="scientific">Veronia nyctiphanis</name>
    <dbReference type="NCBI Taxonomy" id="1278244"/>
    <lineage>
        <taxon>Bacteria</taxon>
        <taxon>Pseudomonadati</taxon>
        <taxon>Pseudomonadota</taxon>
        <taxon>Gammaproteobacteria</taxon>
        <taxon>Vibrionales</taxon>
        <taxon>Vibrionaceae</taxon>
        <taxon>Veronia</taxon>
    </lineage>
</organism>
<keyword evidence="3" id="KW-0812">Transmembrane</keyword>
<evidence type="ECO:0000256" key="1">
    <source>
        <dbReference type="ARBA" id="ARBA00008821"/>
    </source>
</evidence>
<evidence type="ECO:0000256" key="3">
    <source>
        <dbReference type="SAM" id="Phobius"/>
    </source>
</evidence>
<dbReference type="PANTHER" id="PTHR42810">
    <property type="entry name" value="PURINE PERMEASE C1399.01C-RELATED"/>
    <property type="match status" value="1"/>
</dbReference>
<dbReference type="RefSeq" id="WP_129122245.1">
    <property type="nucleotide sequence ID" value="NZ_PEIB01000011.1"/>
</dbReference>
<evidence type="ECO:0008006" key="6">
    <source>
        <dbReference type="Google" id="ProtNLM"/>
    </source>
</evidence>
<dbReference type="GO" id="GO:0042907">
    <property type="term" value="F:xanthine transmembrane transporter activity"/>
    <property type="evidence" value="ECO:0007669"/>
    <property type="project" value="TreeGrafter"/>
</dbReference>
<sequence>MSDSQGSTHIDPVNEMMPLGKLVPLGLQHILAMFVGNVTVPIIIAGIIGADAAEKTFLIQAQGCL</sequence>
<keyword evidence="5" id="KW-1185">Reference proteome</keyword>
<name>A0A4V1LSX3_9GAMM</name>
<evidence type="ECO:0000313" key="5">
    <source>
        <dbReference type="Proteomes" id="UP000290287"/>
    </source>
</evidence>
<keyword evidence="3" id="KW-0472">Membrane</keyword>
<comment type="caution">
    <text evidence="4">The sequence shown here is derived from an EMBL/GenBank/DDBJ whole genome shotgun (WGS) entry which is preliminary data.</text>
</comment>
<evidence type="ECO:0000256" key="2">
    <source>
        <dbReference type="ARBA" id="ARBA00022448"/>
    </source>
</evidence>
<reference evidence="4 5" key="1">
    <citation type="submission" date="2017-10" db="EMBL/GenBank/DDBJ databases">
        <title>Nyctiphanis sp. nov., isolated from the stomach of the euphausiid Nyctiphanes simplex (Hansen, 1911) in the Gulf of California.</title>
        <authorList>
            <person name="Gomez-Gil B."/>
            <person name="Aguilar-Mendez M."/>
            <person name="Lopez-Cortes A."/>
            <person name="Gomez-Gutierrez J."/>
            <person name="Roque A."/>
            <person name="Lang E."/>
            <person name="Gonzalez-Castillo A."/>
        </authorList>
    </citation>
    <scope>NUCLEOTIDE SEQUENCE [LARGE SCALE GENOMIC DNA]</scope>
    <source>
        <strain evidence="4 5">CAIM 600</strain>
    </source>
</reference>
<keyword evidence="3" id="KW-1133">Transmembrane helix</keyword>